<feature type="compositionally biased region" description="Low complexity" evidence="1">
    <location>
        <begin position="1"/>
        <end position="25"/>
    </location>
</feature>
<evidence type="ECO:0000256" key="1">
    <source>
        <dbReference type="SAM" id="MobiDB-lite"/>
    </source>
</evidence>
<evidence type="ECO:0000313" key="2">
    <source>
        <dbReference type="EMBL" id="PKC67342.1"/>
    </source>
</evidence>
<feature type="region of interest" description="Disordered" evidence="1">
    <location>
        <begin position="1"/>
        <end position="52"/>
    </location>
</feature>
<accession>A0A2N0RVP1</accession>
<dbReference type="VEuPathDB" id="FungiDB:RhiirA1_534960"/>
<protein>
    <submittedName>
        <fullName evidence="2">Uncharacterized protein</fullName>
    </submittedName>
</protein>
<reference evidence="2 3" key="1">
    <citation type="submission" date="2017-10" db="EMBL/GenBank/DDBJ databases">
        <title>Extensive intraspecific genome diversity in a model arbuscular mycorrhizal fungus.</title>
        <authorList>
            <person name="Chen E.C.H."/>
            <person name="Morin E."/>
            <person name="Baudet D."/>
            <person name="Noel J."/>
            <person name="Ndikumana S."/>
            <person name="Charron P."/>
            <person name="St-Onge C."/>
            <person name="Giorgi J."/>
            <person name="Grigoriev I.V."/>
            <person name="Roux C."/>
            <person name="Martin F.M."/>
            <person name="Corradi N."/>
        </authorList>
    </citation>
    <scope>NUCLEOTIDE SEQUENCE [LARGE SCALE GENOMIC DNA]</scope>
    <source>
        <strain evidence="2 3">A1</strain>
    </source>
</reference>
<dbReference type="EMBL" id="LLXH01000397">
    <property type="protein sequence ID" value="PKC67342.1"/>
    <property type="molecule type" value="Genomic_DNA"/>
</dbReference>
<reference evidence="2 3" key="2">
    <citation type="submission" date="2017-10" db="EMBL/GenBank/DDBJ databases">
        <title>Genome analyses suggest a sexual origin of heterokaryosis in a supposedly ancient asexual fungus.</title>
        <authorList>
            <person name="Corradi N."/>
            <person name="Sedzielewska K."/>
            <person name="Noel J."/>
            <person name="Charron P."/>
            <person name="Farinelli L."/>
            <person name="Marton T."/>
            <person name="Kruger M."/>
            <person name="Pelin A."/>
            <person name="Brachmann A."/>
            <person name="Corradi N."/>
        </authorList>
    </citation>
    <scope>NUCLEOTIDE SEQUENCE [LARGE SCALE GENOMIC DNA]</scope>
    <source>
        <strain evidence="2 3">A1</strain>
    </source>
</reference>
<sequence length="258" mass="29421">MSTNSNTSSTSNNNSSSQTQPSNSNDNVYRGVNDQGNKWTHRGDSVASGGSYHYSNQDNSYYYQNPDGSRYYNDGNGFSKFTSTKKETDVDYPGHWTLKERKGRDDMEDLLDNGYFESPFKIDQNYNLETDNFHNQYDQNEWPVESLSTHIPQISSVNEMYPYHNEELSQIALESPLPSPDLLTMTALPNNSLFQRTRMEGSDISRRFEVESSILRMLISAAISSIAIEKTLKLGYGKEYLNETEVLEIFANHSSQMN</sequence>
<comment type="caution">
    <text evidence="2">The sequence shown here is derived from an EMBL/GenBank/DDBJ whole genome shotgun (WGS) entry which is preliminary data.</text>
</comment>
<dbReference type="VEuPathDB" id="FungiDB:FUN_003183"/>
<evidence type="ECO:0000313" key="3">
    <source>
        <dbReference type="Proteomes" id="UP000232688"/>
    </source>
</evidence>
<dbReference type="AlphaFoldDB" id="A0A2N0RVP1"/>
<name>A0A2N0RVP1_9GLOM</name>
<organism evidence="2 3">
    <name type="scientific">Rhizophagus irregularis</name>
    <dbReference type="NCBI Taxonomy" id="588596"/>
    <lineage>
        <taxon>Eukaryota</taxon>
        <taxon>Fungi</taxon>
        <taxon>Fungi incertae sedis</taxon>
        <taxon>Mucoromycota</taxon>
        <taxon>Glomeromycotina</taxon>
        <taxon>Glomeromycetes</taxon>
        <taxon>Glomerales</taxon>
        <taxon>Glomeraceae</taxon>
        <taxon>Rhizophagus</taxon>
    </lineage>
</organism>
<proteinExistence type="predicted"/>
<gene>
    <name evidence="2" type="ORF">RhiirA1_534960</name>
</gene>
<dbReference type="Proteomes" id="UP000232688">
    <property type="component" value="Unassembled WGS sequence"/>
</dbReference>
<dbReference type="VEuPathDB" id="FungiDB:FUN_003182"/>
<dbReference type="VEuPathDB" id="FungiDB:RhiirFUN_000505"/>